<dbReference type="Pfam" id="PF03466">
    <property type="entry name" value="LysR_substrate"/>
    <property type="match status" value="1"/>
</dbReference>
<evidence type="ECO:0000256" key="2">
    <source>
        <dbReference type="ARBA" id="ARBA00023015"/>
    </source>
</evidence>
<dbReference type="PRINTS" id="PR00039">
    <property type="entry name" value="HTHLYSR"/>
</dbReference>
<dbReference type="CDD" id="cd08422">
    <property type="entry name" value="PBP2_CrgA_like"/>
    <property type="match status" value="1"/>
</dbReference>
<proteinExistence type="inferred from homology"/>
<dbReference type="InterPro" id="IPR005119">
    <property type="entry name" value="LysR_subst-bd"/>
</dbReference>
<comment type="similarity">
    <text evidence="1">Belongs to the LysR transcriptional regulatory family.</text>
</comment>
<organism evidence="6 7">
    <name type="scientific">Vibrio hepatarius</name>
    <dbReference type="NCBI Taxonomy" id="171383"/>
    <lineage>
        <taxon>Bacteria</taxon>
        <taxon>Pseudomonadati</taxon>
        <taxon>Pseudomonadota</taxon>
        <taxon>Gammaproteobacteria</taxon>
        <taxon>Vibrionales</taxon>
        <taxon>Vibrionaceae</taxon>
        <taxon>Vibrio</taxon>
        <taxon>Vibrio oreintalis group</taxon>
    </lineage>
</organism>
<keyword evidence="3" id="KW-0238">DNA-binding</keyword>
<dbReference type="InterPro" id="IPR000847">
    <property type="entry name" value="LysR_HTH_N"/>
</dbReference>
<dbReference type="Gene3D" id="3.40.190.290">
    <property type="match status" value="1"/>
</dbReference>
<dbReference type="InterPro" id="IPR036390">
    <property type="entry name" value="WH_DNA-bd_sf"/>
</dbReference>
<dbReference type="GO" id="GO:0043565">
    <property type="term" value="F:sequence-specific DNA binding"/>
    <property type="evidence" value="ECO:0007669"/>
    <property type="project" value="TreeGrafter"/>
</dbReference>
<name>A0A0M0HWG3_9VIBR</name>
<dbReference type="GO" id="GO:0003700">
    <property type="term" value="F:DNA-binding transcription factor activity"/>
    <property type="evidence" value="ECO:0007669"/>
    <property type="project" value="InterPro"/>
</dbReference>
<keyword evidence="7" id="KW-1185">Reference proteome</keyword>
<dbReference type="PANTHER" id="PTHR30537">
    <property type="entry name" value="HTH-TYPE TRANSCRIPTIONAL REGULATOR"/>
    <property type="match status" value="1"/>
</dbReference>
<comment type="caution">
    <text evidence="6">The sequence shown here is derived from an EMBL/GenBank/DDBJ whole genome shotgun (WGS) entry which is preliminary data.</text>
</comment>
<evidence type="ECO:0000313" key="6">
    <source>
        <dbReference type="EMBL" id="KOO06414.1"/>
    </source>
</evidence>
<dbReference type="InterPro" id="IPR036388">
    <property type="entry name" value="WH-like_DNA-bd_sf"/>
</dbReference>
<dbReference type="GO" id="GO:0006351">
    <property type="term" value="P:DNA-templated transcription"/>
    <property type="evidence" value="ECO:0007669"/>
    <property type="project" value="TreeGrafter"/>
</dbReference>
<dbReference type="FunFam" id="1.10.10.10:FF:000001">
    <property type="entry name" value="LysR family transcriptional regulator"/>
    <property type="match status" value="1"/>
</dbReference>
<accession>A0A0M0HWG3</accession>
<feature type="domain" description="HTH lysR-type" evidence="5">
    <location>
        <begin position="10"/>
        <end position="59"/>
    </location>
</feature>
<gene>
    <name evidence="6" type="ORF">AKJ31_18140</name>
</gene>
<protein>
    <submittedName>
        <fullName evidence="6">LysR family transcriptional regulator</fullName>
    </submittedName>
</protein>
<evidence type="ECO:0000256" key="4">
    <source>
        <dbReference type="ARBA" id="ARBA00023163"/>
    </source>
</evidence>
<dbReference type="Proteomes" id="UP000037530">
    <property type="component" value="Unassembled WGS sequence"/>
</dbReference>
<dbReference type="PATRIC" id="fig|171383.3.peg.3707"/>
<evidence type="ECO:0000259" key="5">
    <source>
        <dbReference type="PROSITE" id="PS50931"/>
    </source>
</evidence>
<keyword evidence="4" id="KW-0804">Transcription</keyword>
<dbReference type="PANTHER" id="PTHR30537:SF10">
    <property type="entry name" value="TRANSCRIPTIONAL REGULATOR-RELATED"/>
    <property type="match status" value="1"/>
</dbReference>
<dbReference type="Pfam" id="PF00126">
    <property type="entry name" value="HTH_1"/>
    <property type="match status" value="1"/>
</dbReference>
<reference evidence="7" key="1">
    <citation type="submission" date="2015-08" db="EMBL/GenBank/DDBJ databases">
        <title>Vibrio galatheae sp. nov., a novel member of the Vibrionaceae family isolated from the Solomon Islands.</title>
        <authorList>
            <person name="Giubergia S."/>
            <person name="Machado H."/>
            <person name="Mateiu R.V."/>
            <person name="Gram L."/>
        </authorList>
    </citation>
    <scope>NUCLEOTIDE SEQUENCE [LARGE SCALE GENOMIC DNA]</scope>
    <source>
        <strain evidence="7">DSM 19134</strain>
    </source>
</reference>
<dbReference type="SUPFAM" id="SSF46785">
    <property type="entry name" value="Winged helix' DNA-binding domain"/>
    <property type="match status" value="1"/>
</dbReference>
<evidence type="ECO:0000256" key="1">
    <source>
        <dbReference type="ARBA" id="ARBA00009437"/>
    </source>
</evidence>
<sequence length="294" mass="32579">MDSFEGINEFVVVAESHGFSAAAKQLGCSTSHVSRQISRLEERVGVALFARSTRMVTLTEAGQAYYQHCKDLVVGLQQANEQITSQQTQLSGTLRVSAAGAFAENYVAPALMEFCKAHPNLSVEMNFNTRMVNFIEDGTDFAIRYGRLNDSGLVARKLVDRPMAAAASQGYIEQFGLPTHPEQLKHHSCIIANNDHWLFEKDGAPLNQVRVQGRWRSNSSSAVIKACEEGLGIVYLPKSSYNGALSGGRLVPVLEDYWGSGTSSWIVYQNRRFLPLRVRLAIDFLVAHFSDWSE</sequence>
<dbReference type="EMBL" id="LHPI01000019">
    <property type="protein sequence ID" value="KOO06414.1"/>
    <property type="molecule type" value="Genomic_DNA"/>
</dbReference>
<evidence type="ECO:0000313" key="7">
    <source>
        <dbReference type="Proteomes" id="UP000037530"/>
    </source>
</evidence>
<dbReference type="OrthoDB" id="5721010at2"/>
<keyword evidence="2" id="KW-0805">Transcription regulation</keyword>
<dbReference type="AlphaFoldDB" id="A0A0M0HWG3"/>
<dbReference type="PROSITE" id="PS50931">
    <property type="entry name" value="HTH_LYSR"/>
    <property type="match status" value="1"/>
</dbReference>
<dbReference type="SUPFAM" id="SSF53850">
    <property type="entry name" value="Periplasmic binding protein-like II"/>
    <property type="match status" value="1"/>
</dbReference>
<evidence type="ECO:0000256" key="3">
    <source>
        <dbReference type="ARBA" id="ARBA00023125"/>
    </source>
</evidence>
<dbReference type="InterPro" id="IPR058163">
    <property type="entry name" value="LysR-type_TF_proteobact-type"/>
</dbReference>
<dbReference type="RefSeq" id="WP_053410489.1">
    <property type="nucleotide sequence ID" value="NZ_DAIPHI010000032.1"/>
</dbReference>
<dbReference type="STRING" id="171383.AKJ31_18140"/>
<dbReference type="Gene3D" id="1.10.10.10">
    <property type="entry name" value="Winged helix-like DNA-binding domain superfamily/Winged helix DNA-binding domain"/>
    <property type="match status" value="1"/>
</dbReference>